<dbReference type="PRINTS" id="PR00080">
    <property type="entry name" value="SDRFAMILY"/>
</dbReference>
<dbReference type="Gene3D" id="3.40.50.720">
    <property type="entry name" value="NAD(P)-binding Rossmann-like Domain"/>
    <property type="match status" value="1"/>
</dbReference>
<dbReference type="RefSeq" id="WP_184951859.1">
    <property type="nucleotide sequence ID" value="NZ_BOMC01000080.1"/>
</dbReference>
<comment type="similarity">
    <text evidence="1">Belongs to the short-chain dehydrogenases/reductases (SDR) family.</text>
</comment>
<feature type="domain" description="Ketoreductase" evidence="3">
    <location>
        <begin position="7"/>
        <end position="195"/>
    </location>
</feature>
<name>A0A7W7CR73_9ACTN</name>
<keyword evidence="5" id="KW-1185">Reference proteome</keyword>
<comment type="caution">
    <text evidence="4">The sequence shown here is derived from an EMBL/GenBank/DDBJ whole genome shotgun (WGS) entry which is preliminary data.</text>
</comment>
<evidence type="ECO:0000313" key="4">
    <source>
        <dbReference type="EMBL" id="MBB4693212.1"/>
    </source>
</evidence>
<keyword evidence="2" id="KW-0560">Oxidoreductase</keyword>
<protein>
    <submittedName>
        <fullName evidence="4">NAD(P)-dependent dehydrogenase (Short-subunit alcohol dehydrogenase family)</fullName>
    </submittedName>
</protein>
<dbReference type="InterPro" id="IPR050259">
    <property type="entry name" value="SDR"/>
</dbReference>
<dbReference type="InterPro" id="IPR020904">
    <property type="entry name" value="Sc_DH/Rdtase_CS"/>
</dbReference>
<dbReference type="CDD" id="cd05233">
    <property type="entry name" value="SDR_c"/>
    <property type="match status" value="1"/>
</dbReference>
<dbReference type="GO" id="GO:0032787">
    <property type="term" value="P:monocarboxylic acid metabolic process"/>
    <property type="evidence" value="ECO:0007669"/>
    <property type="project" value="UniProtKB-ARBA"/>
</dbReference>
<dbReference type="InterPro" id="IPR036291">
    <property type="entry name" value="NAD(P)-bd_dom_sf"/>
</dbReference>
<evidence type="ECO:0000313" key="5">
    <source>
        <dbReference type="Proteomes" id="UP000542742"/>
    </source>
</evidence>
<evidence type="ECO:0000256" key="1">
    <source>
        <dbReference type="ARBA" id="ARBA00006484"/>
    </source>
</evidence>
<dbReference type="PRINTS" id="PR00081">
    <property type="entry name" value="GDHRDH"/>
</dbReference>
<gene>
    <name evidence="4" type="ORF">BKA14_003360</name>
</gene>
<evidence type="ECO:0000259" key="3">
    <source>
        <dbReference type="SMART" id="SM00822"/>
    </source>
</evidence>
<sequence length="249" mass="25494">MSEFTGKTALITGSTSGIGRATALRLAAQGADVVVTGRDAQRGAEVVDKIKADGGQARFIAADLTDRADVARLAEAAGEVDVLVNGAAANIFGPSADITAEQYDTLLDSNLRAVFLLTVALAPKMAERGHGSIINISSGSAVMGDENNAVYVATKGALNAITRAWAAEYGPSGVRVNAVQPGPTYTSVGPVWLDRYINLIPLRRVGQPEELAEVIAFLAGPGGSYINGATIPVDGGLTAVEPPKPPVAA</sequence>
<dbReference type="PANTHER" id="PTHR42879:SF2">
    <property type="entry name" value="3-OXOACYL-[ACYL-CARRIER-PROTEIN] REDUCTASE FABG"/>
    <property type="match status" value="1"/>
</dbReference>
<proteinExistence type="inferred from homology"/>
<dbReference type="PANTHER" id="PTHR42879">
    <property type="entry name" value="3-OXOACYL-(ACYL-CARRIER-PROTEIN) REDUCTASE"/>
    <property type="match status" value="1"/>
</dbReference>
<dbReference type="Proteomes" id="UP000542742">
    <property type="component" value="Unassembled WGS sequence"/>
</dbReference>
<dbReference type="GO" id="GO:0016491">
    <property type="term" value="F:oxidoreductase activity"/>
    <property type="evidence" value="ECO:0007669"/>
    <property type="project" value="UniProtKB-KW"/>
</dbReference>
<dbReference type="InterPro" id="IPR002347">
    <property type="entry name" value="SDR_fam"/>
</dbReference>
<dbReference type="Pfam" id="PF13561">
    <property type="entry name" value="adh_short_C2"/>
    <property type="match status" value="1"/>
</dbReference>
<dbReference type="SUPFAM" id="SSF51735">
    <property type="entry name" value="NAD(P)-binding Rossmann-fold domains"/>
    <property type="match status" value="1"/>
</dbReference>
<dbReference type="FunFam" id="3.40.50.720:FF:000084">
    <property type="entry name" value="Short-chain dehydrogenase reductase"/>
    <property type="match status" value="1"/>
</dbReference>
<dbReference type="PROSITE" id="PS00061">
    <property type="entry name" value="ADH_SHORT"/>
    <property type="match status" value="1"/>
</dbReference>
<accession>A0A7W7CR73</accession>
<dbReference type="SMART" id="SM00822">
    <property type="entry name" value="PKS_KR"/>
    <property type="match status" value="1"/>
</dbReference>
<evidence type="ECO:0000256" key="2">
    <source>
        <dbReference type="ARBA" id="ARBA00023002"/>
    </source>
</evidence>
<reference evidence="4 5" key="1">
    <citation type="submission" date="2020-08" db="EMBL/GenBank/DDBJ databases">
        <title>Sequencing the genomes of 1000 actinobacteria strains.</title>
        <authorList>
            <person name="Klenk H.-P."/>
        </authorList>
    </citation>
    <scope>NUCLEOTIDE SEQUENCE [LARGE SCALE GENOMIC DNA]</scope>
    <source>
        <strain evidence="4 5">DSM 45518</strain>
    </source>
</reference>
<dbReference type="InterPro" id="IPR057326">
    <property type="entry name" value="KR_dom"/>
</dbReference>
<dbReference type="EMBL" id="JACHMF010000001">
    <property type="protein sequence ID" value="MBB4693212.1"/>
    <property type="molecule type" value="Genomic_DNA"/>
</dbReference>
<organism evidence="4 5">
    <name type="scientific">Paractinoplanes abujensis</name>
    <dbReference type="NCBI Taxonomy" id="882441"/>
    <lineage>
        <taxon>Bacteria</taxon>
        <taxon>Bacillati</taxon>
        <taxon>Actinomycetota</taxon>
        <taxon>Actinomycetes</taxon>
        <taxon>Micromonosporales</taxon>
        <taxon>Micromonosporaceae</taxon>
        <taxon>Paractinoplanes</taxon>
    </lineage>
</organism>
<dbReference type="AlphaFoldDB" id="A0A7W7CR73"/>